<name>A0A9N9HRU2_9GLOM</name>
<evidence type="ECO:0000313" key="2">
    <source>
        <dbReference type="Proteomes" id="UP000789831"/>
    </source>
</evidence>
<organism evidence="1 2">
    <name type="scientific">Ambispora gerdemannii</name>
    <dbReference type="NCBI Taxonomy" id="144530"/>
    <lineage>
        <taxon>Eukaryota</taxon>
        <taxon>Fungi</taxon>
        <taxon>Fungi incertae sedis</taxon>
        <taxon>Mucoromycota</taxon>
        <taxon>Glomeromycotina</taxon>
        <taxon>Glomeromycetes</taxon>
        <taxon>Archaeosporales</taxon>
        <taxon>Ambisporaceae</taxon>
        <taxon>Ambispora</taxon>
    </lineage>
</organism>
<feature type="non-terminal residue" evidence="1">
    <location>
        <position position="1"/>
    </location>
</feature>
<reference evidence="1" key="1">
    <citation type="submission" date="2021-06" db="EMBL/GenBank/DDBJ databases">
        <authorList>
            <person name="Kallberg Y."/>
            <person name="Tangrot J."/>
            <person name="Rosling A."/>
        </authorList>
    </citation>
    <scope>NUCLEOTIDE SEQUENCE</scope>
    <source>
        <strain evidence="1">MT106</strain>
    </source>
</reference>
<protein>
    <submittedName>
        <fullName evidence="1">12167_t:CDS:1</fullName>
    </submittedName>
</protein>
<accession>A0A9N9HRU2</accession>
<gene>
    <name evidence="1" type="ORF">AGERDE_LOCUS13569</name>
</gene>
<evidence type="ECO:0000313" key="1">
    <source>
        <dbReference type="EMBL" id="CAG8702250.1"/>
    </source>
</evidence>
<dbReference type="AlphaFoldDB" id="A0A9N9HRU2"/>
<keyword evidence="2" id="KW-1185">Reference proteome</keyword>
<dbReference type="EMBL" id="CAJVPL010018538">
    <property type="protein sequence ID" value="CAG8702250.1"/>
    <property type="molecule type" value="Genomic_DNA"/>
</dbReference>
<sequence length="65" mass="7729">KEGRRSFKELKEERPDLSIRDVHSVVLRLTRWHGEEERKNCLDDDVCEELLIDVGKFPALLDYCQ</sequence>
<dbReference type="Proteomes" id="UP000789831">
    <property type="component" value="Unassembled WGS sequence"/>
</dbReference>
<proteinExistence type="predicted"/>
<comment type="caution">
    <text evidence="1">The sequence shown here is derived from an EMBL/GenBank/DDBJ whole genome shotgun (WGS) entry which is preliminary data.</text>
</comment>
<feature type="non-terminal residue" evidence="1">
    <location>
        <position position="65"/>
    </location>
</feature>